<dbReference type="KEGG" id="cai:Caci_8457"/>
<dbReference type="EMBL" id="CP001700">
    <property type="protein sequence ID" value="ACU77280.1"/>
    <property type="molecule type" value="Genomic_DNA"/>
</dbReference>
<accession>C7PX23</accession>
<dbReference type="SMART" id="SM00710">
    <property type="entry name" value="PbH1"/>
    <property type="match status" value="4"/>
</dbReference>
<dbReference type="InterPro" id="IPR007253">
    <property type="entry name" value="Cell_wall-bd_2"/>
</dbReference>
<feature type="compositionally biased region" description="Low complexity" evidence="1">
    <location>
        <begin position="316"/>
        <end position="329"/>
    </location>
</feature>
<dbReference type="Proteomes" id="UP000000851">
    <property type="component" value="Chromosome"/>
</dbReference>
<dbReference type="SUPFAM" id="SSF51126">
    <property type="entry name" value="Pectin lyase-like"/>
    <property type="match status" value="1"/>
</dbReference>
<dbReference type="InParanoid" id="C7PX23"/>
<feature type="domain" description="PKD" evidence="3">
    <location>
        <begin position="503"/>
        <end position="559"/>
    </location>
</feature>
<dbReference type="InterPro" id="IPR007742">
    <property type="entry name" value="NosD_dom"/>
</dbReference>
<name>C7PX23_CATAD</name>
<dbReference type="InterPro" id="IPR013783">
    <property type="entry name" value="Ig-like_fold"/>
</dbReference>
<protein>
    <submittedName>
        <fullName evidence="4">Putative cell wall binding repeat 2-containing protein</fullName>
    </submittedName>
</protein>
<dbReference type="OrthoDB" id="226690at2"/>
<feature type="compositionally biased region" description="Low complexity" evidence="1">
    <location>
        <begin position="586"/>
        <end position="596"/>
    </location>
</feature>
<dbReference type="Gene3D" id="2.160.20.10">
    <property type="entry name" value="Single-stranded right-handed beta-helix, Pectin lyase-like"/>
    <property type="match status" value="1"/>
</dbReference>
<dbReference type="eggNOG" id="COG2247">
    <property type="taxonomic scope" value="Bacteria"/>
</dbReference>
<evidence type="ECO:0000256" key="2">
    <source>
        <dbReference type="SAM" id="SignalP"/>
    </source>
</evidence>
<dbReference type="InterPro" id="IPR006626">
    <property type="entry name" value="PbH1"/>
</dbReference>
<feature type="region of interest" description="Disordered" evidence="1">
    <location>
        <begin position="299"/>
        <end position="362"/>
    </location>
</feature>
<evidence type="ECO:0000259" key="3">
    <source>
        <dbReference type="PROSITE" id="PS50093"/>
    </source>
</evidence>
<reference evidence="4 5" key="1">
    <citation type="journal article" date="2009" name="Stand. Genomic Sci.">
        <title>Complete genome sequence of Catenulispora acidiphila type strain (ID 139908).</title>
        <authorList>
            <person name="Copeland A."/>
            <person name="Lapidus A."/>
            <person name="Glavina Del Rio T."/>
            <person name="Nolan M."/>
            <person name="Lucas S."/>
            <person name="Chen F."/>
            <person name="Tice H."/>
            <person name="Cheng J.F."/>
            <person name="Bruce D."/>
            <person name="Goodwin L."/>
            <person name="Pitluck S."/>
            <person name="Mikhailova N."/>
            <person name="Pati A."/>
            <person name="Ivanova N."/>
            <person name="Mavromatis K."/>
            <person name="Chen A."/>
            <person name="Palaniappan K."/>
            <person name="Chain P."/>
            <person name="Land M."/>
            <person name="Hauser L."/>
            <person name="Chang Y.J."/>
            <person name="Jeffries C.D."/>
            <person name="Chertkov O."/>
            <person name="Brettin T."/>
            <person name="Detter J.C."/>
            <person name="Han C."/>
            <person name="Ali Z."/>
            <person name="Tindall B.J."/>
            <person name="Goker M."/>
            <person name="Bristow J."/>
            <person name="Eisen J.A."/>
            <person name="Markowitz V."/>
            <person name="Hugenholtz P."/>
            <person name="Kyrpides N.C."/>
            <person name="Klenk H.P."/>
        </authorList>
    </citation>
    <scope>NUCLEOTIDE SEQUENCE [LARGE SCALE GENOMIC DNA]</scope>
    <source>
        <strain evidence="5">DSM 44928 / JCM 14897 / NBRC 102108 / NRRL B-24433 / ID139908</strain>
    </source>
</reference>
<dbReference type="InterPro" id="IPR011050">
    <property type="entry name" value="Pectin_lyase_fold/virulence"/>
</dbReference>
<feature type="compositionally biased region" description="Pro residues" evidence="1">
    <location>
        <begin position="558"/>
        <end position="574"/>
    </location>
</feature>
<keyword evidence="2" id="KW-0732">Signal</keyword>
<keyword evidence="5" id="KW-1185">Reference proteome</keyword>
<dbReference type="Gene3D" id="3.40.50.12090">
    <property type="match status" value="2"/>
</dbReference>
<dbReference type="PANTHER" id="PTHR30032">
    <property type="entry name" value="N-ACETYLMURAMOYL-L-ALANINE AMIDASE-RELATED"/>
    <property type="match status" value="1"/>
</dbReference>
<dbReference type="HOGENOM" id="CLU_320490_0_0_11"/>
<dbReference type="GO" id="GO:0030288">
    <property type="term" value="C:outer membrane-bounded periplasmic space"/>
    <property type="evidence" value="ECO:0007669"/>
    <property type="project" value="TreeGrafter"/>
</dbReference>
<feature type="chain" id="PRO_5002982563" evidence="2">
    <location>
        <begin position="18"/>
        <end position="905"/>
    </location>
</feature>
<dbReference type="InterPro" id="IPR012334">
    <property type="entry name" value="Pectin_lyas_fold"/>
</dbReference>
<dbReference type="AlphaFoldDB" id="C7PX23"/>
<dbReference type="Gene3D" id="2.60.40.10">
    <property type="entry name" value="Immunoglobulins"/>
    <property type="match status" value="1"/>
</dbReference>
<dbReference type="RefSeq" id="WP_015797005.1">
    <property type="nucleotide sequence ID" value="NC_013131.1"/>
</dbReference>
<dbReference type="InterPro" id="IPR000601">
    <property type="entry name" value="PKD_dom"/>
</dbReference>
<evidence type="ECO:0000256" key="1">
    <source>
        <dbReference type="SAM" id="MobiDB-lite"/>
    </source>
</evidence>
<dbReference type="PANTHER" id="PTHR30032:SF8">
    <property type="entry name" value="GERMINATION-SPECIFIC N-ACETYLMURAMOYL-L-ALANINE AMIDASE"/>
    <property type="match status" value="1"/>
</dbReference>
<dbReference type="SUPFAM" id="SSF49299">
    <property type="entry name" value="PKD domain"/>
    <property type="match status" value="1"/>
</dbReference>
<proteinExistence type="predicted"/>
<feature type="region of interest" description="Disordered" evidence="1">
    <location>
        <begin position="556"/>
        <end position="602"/>
    </location>
</feature>
<dbReference type="PROSITE" id="PS50093">
    <property type="entry name" value="PKD"/>
    <property type="match status" value="1"/>
</dbReference>
<organism evidence="4 5">
    <name type="scientific">Catenulispora acidiphila (strain DSM 44928 / JCM 14897 / NBRC 102108 / NRRL B-24433 / ID139908)</name>
    <dbReference type="NCBI Taxonomy" id="479433"/>
    <lineage>
        <taxon>Bacteria</taxon>
        <taxon>Bacillati</taxon>
        <taxon>Actinomycetota</taxon>
        <taxon>Actinomycetes</taxon>
        <taxon>Catenulisporales</taxon>
        <taxon>Catenulisporaceae</taxon>
        <taxon>Catenulispora</taxon>
    </lineage>
</organism>
<dbReference type="Pfam" id="PF05048">
    <property type="entry name" value="NosD"/>
    <property type="match status" value="1"/>
</dbReference>
<dbReference type="GO" id="GO:0005975">
    <property type="term" value="P:carbohydrate metabolic process"/>
    <property type="evidence" value="ECO:0007669"/>
    <property type="project" value="UniProtKB-ARBA"/>
</dbReference>
<gene>
    <name evidence="4" type="ordered locus">Caci_8457</name>
</gene>
<dbReference type="Pfam" id="PF04122">
    <property type="entry name" value="CW_binding_2"/>
    <property type="match status" value="3"/>
</dbReference>
<dbReference type="STRING" id="479433.Caci_8457"/>
<feature type="signal peptide" evidence="2">
    <location>
        <begin position="1"/>
        <end position="17"/>
    </location>
</feature>
<sequence length="905" mass="89135" precursor="true">MSTLAAAGLAPLSPAHAAPATGSTFYVGGTTGASCSDSNPGSATAPFCSFSKALDAAGPGDTIAVYSLPSTQEMDVTKSGTPGAPITIEGVPDKFGRIPSVFFNTHLAVVDGQHDIVIEGFEAHDNLSSRTAGTAIVVSGGSSDVTLTRNHIEGGGGAAGITLSGGATGDVVAGNHIEGSLDGVTVTDSPGNAVTGNTLTSDSNVGIGLYGTSTGTTVANNISETTQTAATGRPAEISVDTAAESGAAIHHNILFPAPSSTDPDTGRPIPAGAAYSWGGVAYTDVASFAANSGQGAHDLVADPRLNPANDEPLPGSPAIDSADSSAAGALPTDYRGNPRRDDPQVTDSGTGPATDYDRGAAEYQGGPVTAFSFSITGDATSETISIDARATVAGFTPVASYTANFNGTQVTSSDPVFSHTFAVSSDPAQTKDQTLDVTATGADGQVGSKAEQDYELGTVIQPTPALTVAADPSTPGGVIADPTASTPAIDPVNGGSGSFINEYFIDWGDGSDQWVENAPVTSPVPHAYAKSGTYPVKLTVETGTLQSASVAHDITVTVPPPVTTPPVTTPPPTGTPTGPAGPAGPIGPTAPSGTAGHATVTRLGGGTRYGTALDVSAAQWKDGAAGGVVIARGDAAPDALAGVPLAAHVHGPLLLTDPKALDGATTAEIKRVLGADRSKNVYLLGGTTAVSPLVQSQLTALGYQVHRIGGTDRFDTALRVARDGLGSTANVVVATGTDFADALAAGPLAASQNAAVVLSDGPVLDPATAAFVNAHSHVTAVGGAAVKAVAKAAPGKAATDLSGGDRYATAAKVAEAMSTSAGHAPAAAGLASGTVFPDALTGGAYAANAGIPLLLTDPKRLPPNVAALFATWKQQLAAIEIFGGPAAVSPAVQSAVATAVGGHIG</sequence>
<evidence type="ECO:0000313" key="4">
    <source>
        <dbReference type="EMBL" id="ACU77280.1"/>
    </source>
</evidence>
<dbReference type="InterPro" id="IPR051922">
    <property type="entry name" value="Bact_Sporulation_Assoc"/>
</dbReference>
<evidence type="ECO:0000313" key="5">
    <source>
        <dbReference type="Proteomes" id="UP000000851"/>
    </source>
</evidence>
<dbReference type="InterPro" id="IPR035986">
    <property type="entry name" value="PKD_dom_sf"/>
</dbReference>